<gene>
    <name evidence="1" type="ORF">SBRCBS47491_007083</name>
</gene>
<dbReference type="Proteomes" id="UP001642406">
    <property type="component" value="Unassembled WGS sequence"/>
</dbReference>
<dbReference type="EMBL" id="CAWUHC010000076">
    <property type="protein sequence ID" value="CAK7228959.1"/>
    <property type="molecule type" value="Genomic_DNA"/>
</dbReference>
<organism evidence="1 2">
    <name type="scientific">Sporothrix bragantina</name>
    <dbReference type="NCBI Taxonomy" id="671064"/>
    <lineage>
        <taxon>Eukaryota</taxon>
        <taxon>Fungi</taxon>
        <taxon>Dikarya</taxon>
        <taxon>Ascomycota</taxon>
        <taxon>Pezizomycotina</taxon>
        <taxon>Sordariomycetes</taxon>
        <taxon>Sordariomycetidae</taxon>
        <taxon>Ophiostomatales</taxon>
        <taxon>Ophiostomataceae</taxon>
        <taxon>Sporothrix</taxon>
    </lineage>
</organism>
<reference evidence="1 2" key="1">
    <citation type="submission" date="2024-01" db="EMBL/GenBank/DDBJ databases">
        <authorList>
            <person name="Allen C."/>
            <person name="Tagirdzhanova G."/>
        </authorList>
    </citation>
    <scope>NUCLEOTIDE SEQUENCE [LARGE SCALE GENOMIC DNA]</scope>
</reference>
<proteinExistence type="predicted"/>
<sequence>MALAPKFAAHRLVFGDVSAAAASAAPLHTIEIFLDYVCPFSAKFFNTVYTGVVPALRGPRAADLGSRVQFIFRHQVQPWHPSSTLVHEAGLAVQRAAAAAGNPVLFWDFSAALFKDQKAYMDVNVVNEGRNATYRRLATLAGSVSSQLDPAAIYKELEVATAPSADGSVNIGNAVTNDLKLVIKAGRLVGVHVSPTVLFDGLVNNDISSSWTTEQWLEYLEKNAV</sequence>
<evidence type="ECO:0000313" key="2">
    <source>
        <dbReference type="Proteomes" id="UP001642406"/>
    </source>
</evidence>
<dbReference type="Gene3D" id="3.40.30.10">
    <property type="entry name" value="Glutaredoxin"/>
    <property type="match status" value="1"/>
</dbReference>
<dbReference type="CDD" id="cd02972">
    <property type="entry name" value="DsbA_family"/>
    <property type="match status" value="1"/>
</dbReference>
<name>A0ABP0CCI1_9PEZI</name>
<evidence type="ECO:0000313" key="1">
    <source>
        <dbReference type="EMBL" id="CAK7228959.1"/>
    </source>
</evidence>
<comment type="caution">
    <text evidence="1">The sequence shown here is derived from an EMBL/GenBank/DDBJ whole genome shotgun (WGS) entry which is preliminary data.</text>
</comment>
<keyword evidence="2" id="KW-1185">Reference proteome</keyword>
<dbReference type="PANTHER" id="PTHR33875:SF2">
    <property type="entry name" value="ACR183CP"/>
    <property type="match status" value="1"/>
</dbReference>
<dbReference type="InterPro" id="IPR036249">
    <property type="entry name" value="Thioredoxin-like_sf"/>
</dbReference>
<dbReference type="PANTHER" id="PTHR33875">
    <property type="entry name" value="OS09G0542200 PROTEIN"/>
    <property type="match status" value="1"/>
</dbReference>
<protein>
    <recommendedName>
        <fullName evidence="3">Thioredoxin-like fold domain-containing protein</fullName>
    </recommendedName>
</protein>
<evidence type="ECO:0008006" key="3">
    <source>
        <dbReference type="Google" id="ProtNLM"/>
    </source>
</evidence>
<dbReference type="SUPFAM" id="SSF52833">
    <property type="entry name" value="Thioredoxin-like"/>
    <property type="match status" value="1"/>
</dbReference>
<accession>A0ABP0CCI1</accession>